<evidence type="ECO:0000313" key="2">
    <source>
        <dbReference type="Proteomes" id="UP000327157"/>
    </source>
</evidence>
<dbReference type="EMBL" id="SMOL01000353">
    <property type="protein sequence ID" value="KAB2620214.1"/>
    <property type="molecule type" value="Genomic_DNA"/>
</dbReference>
<gene>
    <name evidence="1" type="ORF">D8674_039630</name>
</gene>
<reference evidence="1 2" key="2">
    <citation type="submission" date="2019-11" db="EMBL/GenBank/DDBJ databases">
        <title>A de novo genome assembly of a pear dwarfing rootstock.</title>
        <authorList>
            <person name="Wang F."/>
            <person name="Wang J."/>
            <person name="Li S."/>
            <person name="Zhang Y."/>
            <person name="Fang M."/>
            <person name="Ma L."/>
            <person name="Zhao Y."/>
            <person name="Jiang S."/>
        </authorList>
    </citation>
    <scope>NUCLEOTIDE SEQUENCE [LARGE SCALE GENOMIC DNA]</scope>
    <source>
        <strain evidence="1">S2</strain>
        <tissue evidence="1">Leaf</tissue>
    </source>
</reference>
<proteinExistence type="predicted"/>
<name>A0A5N5HAN4_9ROSA</name>
<organism evidence="1 2">
    <name type="scientific">Pyrus ussuriensis x Pyrus communis</name>
    <dbReference type="NCBI Taxonomy" id="2448454"/>
    <lineage>
        <taxon>Eukaryota</taxon>
        <taxon>Viridiplantae</taxon>
        <taxon>Streptophyta</taxon>
        <taxon>Embryophyta</taxon>
        <taxon>Tracheophyta</taxon>
        <taxon>Spermatophyta</taxon>
        <taxon>Magnoliopsida</taxon>
        <taxon>eudicotyledons</taxon>
        <taxon>Gunneridae</taxon>
        <taxon>Pentapetalae</taxon>
        <taxon>rosids</taxon>
        <taxon>fabids</taxon>
        <taxon>Rosales</taxon>
        <taxon>Rosaceae</taxon>
        <taxon>Amygdaloideae</taxon>
        <taxon>Maleae</taxon>
        <taxon>Pyrus</taxon>
    </lineage>
</organism>
<evidence type="ECO:0000313" key="1">
    <source>
        <dbReference type="EMBL" id="KAB2620214.1"/>
    </source>
</evidence>
<dbReference type="Proteomes" id="UP000327157">
    <property type="component" value="Unassembled WGS sequence"/>
</dbReference>
<dbReference type="AlphaFoldDB" id="A0A5N5HAN4"/>
<accession>A0A5N5HAN4</accession>
<sequence>MEPPVVASGIPDMTQMLTSSTSSVALPPSSHWHPHPIRNRACGAMCGTAGDGAWSTDTSIER</sequence>
<reference evidence="1 2" key="1">
    <citation type="submission" date="2019-09" db="EMBL/GenBank/DDBJ databases">
        <authorList>
            <person name="Ou C."/>
        </authorList>
    </citation>
    <scope>NUCLEOTIDE SEQUENCE [LARGE SCALE GENOMIC DNA]</scope>
    <source>
        <strain evidence="1">S2</strain>
        <tissue evidence="1">Leaf</tissue>
    </source>
</reference>
<protein>
    <submittedName>
        <fullName evidence="1">Uncharacterized protein</fullName>
    </submittedName>
</protein>
<keyword evidence="2" id="KW-1185">Reference proteome</keyword>
<comment type="caution">
    <text evidence="1">The sequence shown here is derived from an EMBL/GenBank/DDBJ whole genome shotgun (WGS) entry which is preliminary data.</text>
</comment>